<dbReference type="Proteomes" id="UP000821845">
    <property type="component" value="Chromosome 3"/>
</dbReference>
<sequence>MEPLPSLSAPAFILSSRAGPHKAIALDFEWWAYYVQTHTHLAVCARETTCTGAQRSASRVHRRGTRRKGWCEQQVAVEEPRILGCYSVADVVVSLCRGVVAALHLLHAAVEANGAPRRLRFELRPTSRHFDDETRSGSGGTVNTGAQPYRPVFRPRSNTVNHVLTKTTATSVLESLRRVVRLPEKPASRVRNLPSPERSDEEAGIVRWDGLDRSSPTPPPESPDATSACPETSPLMEASKPVTIQRSASFNFPSTSQRNSANVAAGNAEVCPPPPGKSSDDSGLGTGNSPRGKKPALTIDIQRIPPSRASSYGGSLCSLPMSSNGKMYSARRTHGDLDSLVIMLSALYAKLLVIMGICFPLAEVISKKIPVSFYEGFYLYLYFGSIAFLLYVYVFLLRHDKVNSKLDHLTDSFSDKVRRLLGMRSSRSTNMEIPPTPKKRVHDATTHAGSFYLRLGAVAFGTGSMIYSGLEFGQFFEMESDSKCYNILFSLTPATRMAFTFFQLYFIFINSRVAINKFTTFARFGLMHMISANICVWLHVLIQETKHQLLEFIQRNETNLLAMAINPIPSIASEEEEEHLNPVHYETHSKDHHRIERSAGEHGLHHETHNCRRANIMGELVQNASPFLFPCTIEYSLISAGILYIMWKNVGSTQPVPNTPDSSVHVHTPRQRHYYQVDCAKANKGLFTGILVLVLSIISLILFFVLINKPQYRNLAVMEAHIAELAVYFLASLATTTALFQVRELRYNRLRNTDLDSILLIVAQSGLYLYTMFSIIGSHFTLDQNTMLALLTALACLIQGSLQTIFILDASRRYVSNSDQANRKPGREMVTFLIVCNFSMWAINTLETRRADSNPVQMTFYGFWAWTIITHVTAPLTIFFRFHSTVCLCDIWKRAYKVKSDYL</sequence>
<evidence type="ECO:0000313" key="1">
    <source>
        <dbReference type="EMBL" id="KAH6934914.1"/>
    </source>
</evidence>
<protein>
    <submittedName>
        <fullName evidence="1">Uncharacterized protein</fullName>
    </submittedName>
</protein>
<comment type="caution">
    <text evidence="1">The sequence shown here is derived from an EMBL/GenBank/DDBJ whole genome shotgun (WGS) entry which is preliminary data.</text>
</comment>
<name>A0ACB7SQG9_HYAAI</name>
<dbReference type="EMBL" id="CM023483">
    <property type="protein sequence ID" value="KAH6934914.1"/>
    <property type="molecule type" value="Genomic_DNA"/>
</dbReference>
<organism evidence="1 2">
    <name type="scientific">Hyalomma asiaticum</name>
    <name type="common">Tick</name>
    <dbReference type="NCBI Taxonomy" id="266040"/>
    <lineage>
        <taxon>Eukaryota</taxon>
        <taxon>Metazoa</taxon>
        <taxon>Ecdysozoa</taxon>
        <taxon>Arthropoda</taxon>
        <taxon>Chelicerata</taxon>
        <taxon>Arachnida</taxon>
        <taxon>Acari</taxon>
        <taxon>Parasitiformes</taxon>
        <taxon>Ixodida</taxon>
        <taxon>Ixodoidea</taxon>
        <taxon>Ixodidae</taxon>
        <taxon>Hyalomminae</taxon>
        <taxon>Hyalomma</taxon>
    </lineage>
</organism>
<proteinExistence type="predicted"/>
<reference evidence="1" key="1">
    <citation type="submission" date="2020-05" db="EMBL/GenBank/DDBJ databases">
        <title>Large-scale comparative analyses of tick genomes elucidate their genetic diversity and vector capacities.</title>
        <authorList>
            <person name="Jia N."/>
            <person name="Wang J."/>
            <person name="Shi W."/>
            <person name="Du L."/>
            <person name="Sun Y."/>
            <person name="Zhan W."/>
            <person name="Jiang J."/>
            <person name="Wang Q."/>
            <person name="Zhang B."/>
            <person name="Ji P."/>
            <person name="Sakyi L.B."/>
            <person name="Cui X."/>
            <person name="Yuan T."/>
            <person name="Jiang B."/>
            <person name="Yang W."/>
            <person name="Lam T.T.-Y."/>
            <person name="Chang Q."/>
            <person name="Ding S."/>
            <person name="Wang X."/>
            <person name="Zhu J."/>
            <person name="Ruan X."/>
            <person name="Zhao L."/>
            <person name="Wei J."/>
            <person name="Que T."/>
            <person name="Du C."/>
            <person name="Cheng J."/>
            <person name="Dai P."/>
            <person name="Han X."/>
            <person name="Huang E."/>
            <person name="Gao Y."/>
            <person name="Liu J."/>
            <person name="Shao H."/>
            <person name="Ye R."/>
            <person name="Li L."/>
            <person name="Wei W."/>
            <person name="Wang X."/>
            <person name="Wang C."/>
            <person name="Yang T."/>
            <person name="Huo Q."/>
            <person name="Li W."/>
            <person name="Guo W."/>
            <person name="Chen H."/>
            <person name="Zhou L."/>
            <person name="Ni X."/>
            <person name="Tian J."/>
            <person name="Zhou Y."/>
            <person name="Sheng Y."/>
            <person name="Liu T."/>
            <person name="Pan Y."/>
            <person name="Xia L."/>
            <person name="Li J."/>
            <person name="Zhao F."/>
            <person name="Cao W."/>
        </authorList>
    </citation>
    <scope>NUCLEOTIDE SEQUENCE</scope>
    <source>
        <strain evidence="1">Hyas-2018</strain>
    </source>
</reference>
<evidence type="ECO:0000313" key="2">
    <source>
        <dbReference type="Proteomes" id="UP000821845"/>
    </source>
</evidence>
<keyword evidence="2" id="KW-1185">Reference proteome</keyword>
<gene>
    <name evidence="1" type="ORF">HPB50_001835</name>
</gene>
<accession>A0ACB7SQG9</accession>